<comment type="caution">
    <text evidence="2">The sequence shown here is derived from an EMBL/GenBank/DDBJ whole genome shotgun (WGS) entry which is preliminary data.</text>
</comment>
<feature type="compositionally biased region" description="Basic and acidic residues" evidence="1">
    <location>
        <begin position="401"/>
        <end position="435"/>
    </location>
</feature>
<sequence length="857" mass="91618">MAALKGQASASALASEVVAAAVEEVFDEAPPATPRPASPPAASQRSIETLLSPKSPATPSGRALEGQECLQYMLLFERQAAGLDLDALQLGSVRVDVPRGPQVKSALRSAAKLATTALRRCELLEGDVAAEKARVAALRMDQDVLEKRLAMLETRCHQSEKRCSKLDMRADEADRRQEADERWKRTTEERLERAEQRLESADAESKRKSEELADVQRQARTTRQSMARMSVAGGQRATDDDDEPVAELGRAAAAPPAAKPRNRISFAAALAAPPVLARAAAAPAAARRWAASAAADAEALESRIREQNYMGAALEQDLERLAKKKQGDTAQMAAEVTAARQPREPRIAKLGEAVQAAAAAAESAGNKAESVARTHATTRRLVGDVKLDAAAAAAPEPAGEDAGKSYEQKRKEKRAERAAAKKRKAEEASMTPEERARCARICEGVAVTAAPRVVAAAPRGAAPAAALEALAAPLREAADLALERASEADDKAERALALALTVEATCDRGLRQSAAAIAAAEAAVEVENANASRQGTIEAELRALRRFQGEFEFKQEKYAERFEAGAAEHRGALATCEGIADGLERRCDDVDAHVRRMADHEARDAGRREREAAHLDKLAAWAAEQVEEVNAAAGRIDALERVATRAATEAADRATRHNLPNVLKPILRDWLEHSGVGPGVRQDELVARLGAMERELDALVGRVADGALEPRRPHPPAGTTAQVCISCNRPTGPHPEASDPFDVLDFLGGGDAPRFVPTLDVKHAAPAKAPARHPPRPQSAPPKRGKLNFVNGKWQTESPAPRGPPSSAEKMDLLLQRQYLSPSPPADKPAVHYKVPGNRPTTPRAIVAAGHQAHHRL</sequence>
<accession>A0ABR1G6I6</accession>
<reference evidence="2 3" key="1">
    <citation type="submission" date="2024-03" db="EMBL/GenBank/DDBJ databases">
        <title>Aureococcus anophagefferens CCMP1851 and Kratosvirus quantuckense: Draft genome of a second virus-susceptible host strain in the model system.</title>
        <authorList>
            <person name="Chase E."/>
            <person name="Truchon A.R."/>
            <person name="Schepens W."/>
            <person name="Wilhelm S.W."/>
        </authorList>
    </citation>
    <scope>NUCLEOTIDE SEQUENCE [LARGE SCALE GENOMIC DNA]</scope>
    <source>
        <strain evidence="2 3">CCMP1851</strain>
    </source>
</reference>
<feature type="compositionally biased region" description="Polar residues" evidence="1">
    <location>
        <begin position="218"/>
        <end position="227"/>
    </location>
</feature>
<feature type="compositionally biased region" description="Basic and acidic residues" evidence="1">
    <location>
        <begin position="160"/>
        <end position="211"/>
    </location>
</feature>
<dbReference type="EMBL" id="JBBJCI010000086">
    <property type="protein sequence ID" value="KAK7248791.1"/>
    <property type="molecule type" value="Genomic_DNA"/>
</dbReference>
<dbReference type="SUPFAM" id="SSF57997">
    <property type="entry name" value="Tropomyosin"/>
    <property type="match status" value="1"/>
</dbReference>
<gene>
    <name evidence="2" type="ORF">SO694_00041257</name>
</gene>
<protein>
    <submittedName>
        <fullName evidence="2">Uncharacterized protein</fullName>
    </submittedName>
</protein>
<feature type="region of interest" description="Disordered" evidence="1">
    <location>
        <begin position="160"/>
        <end position="242"/>
    </location>
</feature>
<organism evidence="2 3">
    <name type="scientific">Aureococcus anophagefferens</name>
    <name type="common">Harmful bloom alga</name>
    <dbReference type="NCBI Taxonomy" id="44056"/>
    <lineage>
        <taxon>Eukaryota</taxon>
        <taxon>Sar</taxon>
        <taxon>Stramenopiles</taxon>
        <taxon>Ochrophyta</taxon>
        <taxon>Pelagophyceae</taxon>
        <taxon>Pelagomonadales</taxon>
        <taxon>Pelagomonadaceae</taxon>
        <taxon>Aureococcus</taxon>
    </lineage>
</organism>
<feature type="region of interest" description="Disordered" evidence="1">
    <location>
        <begin position="820"/>
        <end position="841"/>
    </location>
</feature>
<evidence type="ECO:0000256" key="1">
    <source>
        <dbReference type="SAM" id="MobiDB-lite"/>
    </source>
</evidence>
<feature type="region of interest" description="Disordered" evidence="1">
    <location>
        <begin position="764"/>
        <end position="808"/>
    </location>
</feature>
<keyword evidence="3" id="KW-1185">Reference proteome</keyword>
<feature type="region of interest" description="Disordered" evidence="1">
    <location>
        <begin position="28"/>
        <end position="62"/>
    </location>
</feature>
<proteinExistence type="predicted"/>
<dbReference type="Proteomes" id="UP001363151">
    <property type="component" value="Unassembled WGS sequence"/>
</dbReference>
<evidence type="ECO:0000313" key="3">
    <source>
        <dbReference type="Proteomes" id="UP001363151"/>
    </source>
</evidence>
<evidence type="ECO:0000313" key="2">
    <source>
        <dbReference type="EMBL" id="KAK7248791.1"/>
    </source>
</evidence>
<name>A0ABR1G6I6_AURAN</name>
<feature type="region of interest" description="Disordered" evidence="1">
    <location>
        <begin position="391"/>
        <end position="435"/>
    </location>
</feature>